<comment type="subcellular location">
    <subcellularLocation>
        <location evidence="1">Cell membrane</location>
        <topology evidence="1">Multi-pass membrane protein</topology>
    </subcellularLocation>
</comment>
<feature type="transmembrane region" description="Helical" evidence="6">
    <location>
        <begin position="30"/>
        <end position="53"/>
    </location>
</feature>
<keyword evidence="5 6" id="KW-0472">Membrane</keyword>
<protein>
    <submittedName>
        <fullName evidence="8">ComEC/Rec2 family competence protein</fullName>
    </submittedName>
</protein>
<feature type="domain" description="ComEC/Rec2-related protein" evidence="7">
    <location>
        <begin position="226"/>
        <end position="481"/>
    </location>
</feature>
<comment type="caution">
    <text evidence="8">The sequence shown here is derived from an EMBL/GenBank/DDBJ whole genome shotgun (WGS) entry which is preliminary data.</text>
</comment>
<feature type="transmembrane region" description="Helical" evidence="6">
    <location>
        <begin position="494"/>
        <end position="512"/>
    </location>
</feature>
<dbReference type="InterPro" id="IPR004477">
    <property type="entry name" value="ComEC_N"/>
</dbReference>
<keyword evidence="4 6" id="KW-1133">Transmembrane helix</keyword>
<dbReference type="Proteomes" id="UP000823990">
    <property type="component" value="Unassembled WGS sequence"/>
</dbReference>
<name>A0A9D1Q224_9FIRM</name>
<keyword evidence="3 6" id="KW-0812">Transmembrane</keyword>
<dbReference type="NCBIfam" id="TIGR00360">
    <property type="entry name" value="ComEC_N-term"/>
    <property type="match status" value="1"/>
</dbReference>
<feature type="transmembrane region" description="Helical" evidence="6">
    <location>
        <begin position="345"/>
        <end position="362"/>
    </location>
</feature>
<evidence type="ECO:0000256" key="5">
    <source>
        <dbReference type="ARBA" id="ARBA00023136"/>
    </source>
</evidence>
<dbReference type="InterPro" id="IPR052159">
    <property type="entry name" value="Competence_DNA_uptake"/>
</dbReference>
<feature type="transmembrane region" description="Helical" evidence="6">
    <location>
        <begin position="433"/>
        <end position="454"/>
    </location>
</feature>
<feature type="transmembrane region" description="Helical" evidence="6">
    <location>
        <begin position="276"/>
        <end position="309"/>
    </location>
</feature>
<organism evidence="8 9">
    <name type="scientific">Candidatus Protoclostridium stercorigallinarum</name>
    <dbReference type="NCBI Taxonomy" id="2838741"/>
    <lineage>
        <taxon>Bacteria</taxon>
        <taxon>Bacillati</taxon>
        <taxon>Bacillota</taxon>
        <taxon>Clostridia</taxon>
        <taxon>Candidatus Protoclostridium</taxon>
    </lineage>
</organism>
<reference evidence="8" key="1">
    <citation type="journal article" date="2021" name="PeerJ">
        <title>Extensive microbial diversity within the chicken gut microbiome revealed by metagenomics and culture.</title>
        <authorList>
            <person name="Gilroy R."/>
            <person name="Ravi A."/>
            <person name="Getino M."/>
            <person name="Pursley I."/>
            <person name="Horton D.L."/>
            <person name="Alikhan N.F."/>
            <person name="Baker D."/>
            <person name="Gharbi K."/>
            <person name="Hall N."/>
            <person name="Watson M."/>
            <person name="Adriaenssens E.M."/>
            <person name="Foster-Nyarko E."/>
            <person name="Jarju S."/>
            <person name="Secka A."/>
            <person name="Antonio M."/>
            <person name="Oren A."/>
            <person name="Chaudhuri R.R."/>
            <person name="La Ragione R."/>
            <person name="Hildebrand F."/>
            <person name="Pallen M.J."/>
        </authorList>
    </citation>
    <scope>NUCLEOTIDE SEQUENCE</scope>
    <source>
        <strain evidence="8">12435</strain>
    </source>
</reference>
<evidence type="ECO:0000313" key="9">
    <source>
        <dbReference type="Proteomes" id="UP000823990"/>
    </source>
</evidence>
<feature type="transmembrane region" description="Helical" evidence="6">
    <location>
        <begin position="460"/>
        <end position="482"/>
    </location>
</feature>
<dbReference type="Pfam" id="PF03772">
    <property type="entry name" value="Competence"/>
    <property type="match status" value="1"/>
</dbReference>
<accession>A0A9D1Q224</accession>
<evidence type="ECO:0000313" key="8">
    <source>
        <dbReference type="EMBL" id="HIW02758.1"/>
    </source>
</evidence>
<evidence type="ECO:0000256" key="2">
    <source>
        <dbReference type="ARBA" id="ARBA00022475"/>
    </source>
</evidence>
<keyword evidence="2" id="KW-1003">Cell membrane</keyword>
<dbReference type="PANTHER" id="PTHR30619:SF1">
    <property type="entry name" value="RECOMBINATION PROTEIN 2"/>
    <property type="match status" value="1"/>
</dbReference>
<dbReference type="PANTHER" id="PTHR30619">
    <property type="entry name" value="DNA INTERNALIZATION/COMPETENCE PROTEIN COMEC/REC2"/>
    <property type="match status" value="1"/>
</dbReference>
<evidence type="ECO:0000256" key="1">
    <source>
        <dbReference type="ARBA" id="ARBA00004651"/>
    </source>
</evidence>
<dbReference type="GO" id="GO:0005886">
    <property type="term" value="C:plasma membrane"/>
    <property type="evidence" value="ECO:0007669"/>
    <property type="project" value="UniProtKB-SubCell"/>
</dbReference>
<feature type="transmembrane region" description="Helical" evidence="6">
    <location>
        <begin position="374"/>
        <end position="397"/>
    </location>
</feature>
<feature type="transmembrane region" description="Helical" evidence="6">
    <location>
        <begin position="403"/>
        <end position="426"/>
    </location>
</feature>
<reference evidence="8" key="2">
    <citation type="submission" date="2021-04" db="EMBL/GenBank/DDBJ databases">
        <authorList>
            <person name="Gilroy R."/>
        </authorList>
    </citation>
    <scope>NUCLEOTIDE SEQUENCE</scope>
    <source>
        <strain evidence="8">12435</strain>
    </source>
</reference>
<evidence type="ECO:0000256" key="3">
    <source>
        <dbReference type="ARBA" id="ARBA00022692"/>
    </source>
</evidence>
<evidence type="ECO:0000256" key="6">
    <source>
        <dbReference type="SAM" id="Phobius"/>
    </source>
</evidence>
<feature type="transmembrane region" description="Helical" evidence="6">
    <location>
        <begin position="7"/>
        <end position="24"/>
    </location>
</feature>
<evidence type="ECO:0000256" key="4">
    <source>
        <dbReference type="ARBA" id="ARBA00022989"/>
    </source>
</evidence>
<dbReference type="EMBL" id="DXHS01000083">
    <property type="protein sequence ID" value="HIW02758.1"/>
    <property type="molecule type" value="Genomic_DNA"/>
</dbReference>
<evidence type="ECO:0000259" key="7">
    <source>
        <dbReference type="Pfam" id="PF03772"/>
    </source>
</evidence>
<feature type="transmembrane region" description="Helical" evidence="6">
    <location>
        <begin position="60"/>
        <end position="81"/>
    </location>
</feature>
<gene>
    <name evidence="8" type="ORF">H9892_05400</name>
</gene>
<dbReference type="AlphaFoldDB" id="A0A9D1Q224"/>
<proteinExistence type="predicted"/>
<sequence>MTLRRVVNFRPCAVIFAFCAAGVLSSLAAYFYFALGVALIAVTVSLALALLIVSAVKGKAVAAITFAVAAAVTVAACAMFFSSLSGRITLREDVTYTISGRLTESFTHDGGELTAVLGDLVVNGLETDGNMTAVFTDDYGDMNGLDTGDRVTFSSTVSPAPLIADDGSVNASYVRTDMRYYVYAEAADVYSVTEGEPTFLESARLLVRDTLVSCTDETTGGIAYGMMVGDRFAIPDAANEAYSAAGIGHVLSVSGLHISLAAMMLSRLIEALRAPYLASCITVTALLALYTVFTGAAASAVRALVMYAMSLWSRYLGRRDALNSLFAACTVCLMISPFYLFECGFLLSAGSVYGLIAFSRPVSSLFRRLRFPRFLADGLGASLAVQVAILPLTAVFFSEIGLYAIVVNALLMPLLSAVFVLLVALLPLMLIPPLFFVGYLPAVGIGWMSALSAFVASLPLAVIVVKVSALAALVLPVSFIASRYVLVGNRYMRAIAAVTLSCFLVIASRNGIMSDNAVVFLGGASAATVVVQGSNAAIVADWEHASSVSSAVSRSRITNTSFEVHVLDLGYDAAMGIAEFARDYTVTRVVVLPSGDLEGVGVLVDRGIPVEDISDGGMLDVAYVGGAARGWVHKAGGKLCFFTTGTVGDDLLPYFDILRGKSYYGDAQNVYAAYTEKGNVIPFGESEKFSN</sequence>